<organism evidence="2 3">
    <name type="scientific">Metabacillus rhizolycopersici</name>
    <dbReference type="NCBI Taxonomy" id="2875709"/>
    <lineage>
        <taxon>Bacteria</taxon>
        <taxon>Bacillati</taxon>
        <taxon>Bacillota</taxon>
        <taxon>Bacilli</taxon>
        <taxon>Bacillales</taxon>
        <taxon>Bacillaceae</taxon>
        <taxon>Metabacillus</taxon>
    </lineage>
</organism>
<gene>
    <name evidence="2" type="ORF">K9V48_25640</name>
</gene>
<protein>
    <submittedName>
        <fullName evidence="2">Carboxymuconolactone decarboxylase family protein</fullName>
    </submittedName>
</protein>
<comment type="caution">
    <text evidence="2">The sequence shown here is derived from an EMBL/GenBank/DDBJ whole genome shotgun (WGS) entry which is preliminary data.</text>
</comment>
<dbReference type="PANTHER" id="PTHR33570:SF2">
    <property type="entry name" value="CARBOXYMUCONOLACTONE DECARBOXYLASE-LIKE DOMAIN-CONTAINING PROTEIN"/>
    <property type="match status" value="1"/>
</dbReference>
<evidence type="ECO:0000259" key="1">
    <source>
        <dbReference type="Pfam" id="PF02627"/>
    </source>
</evidence>
<reference evidence="2" key="1">
    <citation type="submission" date="2024-05" db="EMBL/GenBank/DDBJ databases">
        <title>Metabacillus sp. nov., isolated from the rhizosphere soil of tomato plants.</title>
        <authorList>
            <person name="Ma R."/>
        </authorList>
    </citation>
    <scope>NUCLEOTIDE SEQUENCE</scope>
    <source>
        <strain evidence="2">DBTR6</strain>
    </source>
</reference>
<dbReference type="InterPro" id="IPR052512">
    <property type="entry name" value="4CMD/NDH-1_regulator"/>
</dbReference>
<sequence>MRISETANKNHEELFPNHKSTLKVTDPELIEVFDNFAFDEVITDAKLDTTTRLMVILASMIASQALSEYKVMLGGALNVGVTPIEVKEIVYQAVPYIGISKVFDFIHATNEILQSRGIKLPLEGQSTTTPETRFEKGLEVQKTIVGAEQVENMYKNSPENQKHIQKYLSANCFGDYLTRKGMDLKTRELLTFSMLLSLGGCEPQLKGHIRANVNVGNDKQTLLNVVTNLLPYVGYPRTLNAISCLNEVIPE</sequence>
<name>A0ABS7UZT5_9BACI</name>
<feature type="domain" description="Carboxymuconolactone decarboxylase-like" evidence="1">
    <location>
        <begin position="164"/>
        <end position="246"/>
    </location>
</feature>
<dbReference type="Pfam" id="PF02627">
    <property type="entry name" value="CMD"/>
    <property type="match status" value="2"/>
</dbReference>
<dbReference type="EMBL" id="JAIQUM010000117">
    <property type="protein sequence ID" value="MBZ5753513.1"/>
    <property type="molecule type" value="Genomic_DNA"/>
</dbReference>
<evidence type="ECO:0000313" key="2">
    <source>
        <dbReference type="EMBL" id="MBZ5753513.1"/>
    </source>
</evidence>
<dbReference type="PANTHER" id="PTHR33570">
    <property type="entry name" value="4-CARBOXYMUCONOLACTONE DECARBOXYLASE FAMILY PROTEIN"/>
    <property type="match status" value="1"/>
</dbReference>
<dbReference type="InterPro" id="IPR029032">
    <property type="entry name" value="AhpD-like"/>
</dbReference>
<dbReference type="Gene3D" id="1.20.1290.10">
    <property type="entry name" value="AhpD-like"/>
    <property type="match status" value="1"/>
</dbReference>
<dbReference type="RefSeq" id="WP_224141930.1">
    <property type="nucleotide sequence ID" value="NZ_JAIQUM010000117.1"/>
</dbReference>
<dbReference type="SUPFAM" id="SSF69118">
    <property type="entry name" value="AhpD-like"/>
    <property type="match status" value="1"/>
</dbReference>
<accession>A0ABS7UZT5</accession>
<evidence type="ECO:0000313" key="3">
    <source>
        <dbReference type="Proteomes" id="UP001165287"/>
    </source>
</evidence>
<proteinExistence type="predicted"/>
<dbReference type="InterPro" id="IPR003779">
    <property type="entry name" value="CMD-like"/>
</dbReference>
<keyword evidence="3" id="KW-1185">Reference proteome</keyword>
<feature type="domain" description="Carboxymuconolactone decarboxylase-like" evidence="1">
    <location>
        <begin position="27"/>
        <end position="110"/>
    </location>
</feature>
<dbReference type="Proteomes" id="UP001165287">
    <property type="component" value="Unassembled WGS sequence"/>
</dbReference>